<evidence type="ECO:0000256" key="1">
    <source>
        <dbReference type="ARBA" id="ARBA00001916"/>
    </source>
</evidence>
<name>A0A0D7B8E7_9AGAR</name>
<dbReference type="STRING" id="1314674.A0A0D7B8E7"/>
<keyword evidence="7" id="KW-0350">Heme biosynthesis</keyword>
<comment type="pathway">
    <text evidence="2">Porphyrin-containing compound metabolism; protoporphyrin-IX biosynthesis; coproporphyrinogen-III from 5-aminolevulinate: step 2/4.</text>
</comment>
<reference evidence="13 14" key="1">
    <citation type="journal article" date="2015" name="Fungal Genet. Biol.">
        <title>Evolution of novel wood decay mechanisms in Agaricales revealed by the genome sequences of Fistulina hepatica and Cylindrobasidium torrendii.</title>
        <authorList>
            <person name="Floudas D."/>
            <person name="Held B.W."/>
            <person name="Riley R."/>
            <person name="Nagy L.G."/>
            <person name="Koehler G."/>
            <person name="Ransdell A.S."/>
            <person name="Younus H."/>
            <person name="Chow J."/>
            <person name="Chiniquy J."/>
            <person name="Lipzen A."/>
            <person name="Tritt A."/>
            <person name="Sun H."/>
            <person name="Haridas S."/>
            <person name="LaButti K."/>
            <person name="Ohm R.A."/>
            <person name="Kues U."/>
            <person name="Blanchette R.A."/>
            <person name="Grigoriev I.V."/>
            <person name="Minto R.E."/>
            <person name="Hibbett D.S."/>
        </authorList>
    </citation>
    <scope>NUCLEOTIDE SEQUENCE [LARGE SCALE GENOMIC DNA]</scope>
    <source>
        <strain evidence="13 14">FP15055 ss-10</strain>
    </source>
</reference>
<evidence type="ECO:0000259" key="12">
    <source>
        <dbReference type="Pfam" id="PF03900"/>
    </source>
</evidence>
<dbReference type="PANTHER" id="PTHR11557:SF0">
    <property type="entry name" value="PORPHOBILINOGEN DEAMINASE"/>
    <property type="match status" value="1"/>
</dbReference>
<dbReference type="Gene3D" id="3.40.190.10">
    <property type="entry name" value="Periplasmic binding protein-like II"/>
    <property type="match status" value="2"/>
</dbReference>
<dbReference type="PROSITE" id="PS00533">
    <property type="entry name" value="PORPHOBILINOGEN_DEAM"/>
    <property type="match status" value="1"/>
</dbReference>
<dbReference type="EMBL" id="KN880545">
    <property type="protein sequence ID" value="KIY66747.1"/>
    <property type="molecule type" value="Genomic_DNA"/>
</dbReference>
<dbReference type="OrthoDB" id="564646at2759"/>
<dbReference type="InterPro" id="IPR036803">
    <property type="entry name" value="Porphobilinogen_deaminase_C_sf"/>
</dbReference>
<dbReference type="FunFam" id="3.40.190.10:FF:000005">
    <property type="entry name" value="Porphobilinogen deaminase"/>
    <property type="match status" value="1"/>
</dbReference>
<dbReference type="EC" id="2.5.1.61" evidence="4"/>
<evidence type="ECO:0000256" key="10">
    <source>
        <dbReference type="ARBA" id="ARBA00033064"/>
    </source>
</evidence>
<evidence type="ECO:0000313" key="13">
    <source>
        <dbReference type="EMBL" id="KIY66747.1"/>
    </source>
</evidence>
<protein>
    <recommendedName>
        <fullName evidence="5">Porphobilinogen deaminase</fullName>
        <ecNumber evidence="4">2.5.1.61</ecNumber>
    </recommendedName>
    <alternativeName>
        <fullName evidence="10">Hydroxymethylbilane synthase</fullName>
    </alternativeName>
    <alternativeName>
        <fullName evidence="9">Pre-uroporphyrinogen synthase</fullName>
    </alternativeName>
</protein>
<keyword evidence="8" id="KW-0627">Porphyrin biosynthesis</keyword>
<evidence type="ECO:0000256" key="7">
    <source>
        <dbReference type="ARBA" id="ARBA00023133"/>
    </source>
</evidence>
<evidence type="ECO:0000259" key="11">
    <source>
        <dbReference type="Pfam" id="PF01379"/>
    </source>
</evidence>
<evidence type="ECO:0000256" key="3">
    <source>
        <dbReference type="ARBA" id="ARBA00005638"/>
    </source>
</evidence>
<dbReference type="FunFam" id="3.30.160.40:FF:000002">
    <property type="entry name" value="Porphobilinogen deaminase"/>
    <property type="match status" value="1"/>
</dbReference>
<dbReference type="GO" id="GO:0006782">
    <property type="term" value="P:protoporphyrinogen IX biosynthetic process"/>
    <property type="evidence" value="ECO:0007669"/>
    <property type="project" value="UniProtKB-UniPathway"/>
</dbReference>
<comment type="similarity">
    <text evidence="3">Belongs to the HMBS family.</text>
</comment>
<sequence length="349" mass="38194">MTITTERSSFVLASRGSPLARVQTESVQKSLQAVFEGDSNAPTFTSEYIQSGGDKNRIQALFLLGGKGLWTKELELALKEKKVDFLVHSLKDVPTVLPEGMMIAAVLERQDPVDSVLFKASKRDEWKTMDDLPKGSVVGTSSIRRIAQLKRNYPGLLFADCRGNIDTRITKKLDPEDSPYAALILAKAGLIRLDWDHRVSLDLRAPQFFHAVSQGALGVEIRSDDADALKLCAAITHKPSHICCTAERALLRVLEGGCSVPVGVTSKYENGILELAGCVTSLDGSRYVEHTLREEVDTLETADDLGARLAKTLADNGAQAILEEIALDRDRRIADAEVHDAKQAQQQQS</sequence>
<feature type="domain" description="Porphobilinogen deaminase C-terminal" evidence="12">
    <location>
        <begin position="242"/>
        <end position="314"/>
    </location>
</feature>
<dbReference type="GO" id="GO:0004418">
    <property type="term" value="F:hydroxymethylbilane synthase activity"/>
    <property type="evidence" value="ECO:0007669"/>
    <property type="project" value="UniProtKB-EC"/>
</dbReference>
<evidence type="ECO:0000256" key="8">
    <source>
        <dbReference type="ARBA" id="ARBA00023244"/>
    </source>
</evidence>
<comment type="cofactor">
    <cofactor evidence="1">
        <name>dipyrromethane</name>
        <dbReference type="ChEBI" id="CHEBI:60342"/>
    </cofactor>
</comment>
<dbReference type="InterPro" id="IPR000860">
    <property type="entry name" value="HemC"/>
</dbReference>
<evidence type="ECO:0000256" key="5">
    <source>
        <dbReference type="ARBA" id="ARBA00016519"/>
    </source>
</evidence>
<evidence type="ECO:0000313" key="14">
    <source>
        <dbReference type="Proteomes" id="UP000054007"/>
    </source>
</evidence>
<gene>
    <name evidence="13" type="ORF">CYLTODRAFT_354504</name>
</gene>
<dbReference type="GO" id="GO:0005737">
    <property type="term" value="C:cytoplasm"/>
    <property type="evidence" value="ECO:0007669"/>
    <property type="project" value="TreeGrafter"/>
</dbReference>
<accession>A0A0D7B8E7</accession>
<dbReference type="UniPathway" id="UPA00251">
    <property type="reaction ID" value="UER00319"/>
</dbReference>
<dbReference type="InterPro" id="IPR022418">
    <property type="entry name" value="Porphobilinogen_deaminase_C"/>
</dbReference>
<dbReference type="Pfam" id="PF03900">
    <property type="entry name" value="Porphobil_deamC"/>
    <property type="match status" value="1"/>
</dbReference>
<dbReference type="PRINTS" id="PR00151">
    <property type="entry name" value="PORPHBDMNASE"/>
</dbReference>
<dbReference type="AlphaFoldDB" id="A0A0D7B8E7"/>
<dbReference type="SUPFAM" id="SSF54782">
    <property type="entry name" value="Porphobilinogen deaminase (hydroxymethylbilane synthase), C-terminal domain"/>
    <property type="match status" value="1"/>
</dbReference>
<keyword evidence="14" id="KW-1185">Reference proteome</keyword>
<evidence type="ECO:0000256" key="6">
    <source>
        <dbReference type="ARBA" id="ARBA00022679"/>
    </source>
</evidence>
<feature type="domain" description="Porphobilinogen deaminase N-terminal" evidence="11">
    <location>
        <begin position="11"/>
        <end position="228"/>
    </location>
</feature>
<dbReference type="InterPro" id="IPR022417">
    <property type="entry name" value="Porphobilin_deaminase_N"/>
</dbReference>
<dbReference type="PIRSF" id="PIRSF001438">
    <property type="entry name" value="4pyrrol_synth_OHMeBilane_synth"/>
    <property type="match status" value="1"/>
</dbReference>
<dbReference type="InterPro" id="IPR022419">
    <property type="entry name" value="Porphobilin_deaminase_cofac_BS"/>
</dbReference>
<evidence type="ECO:0000256" key="4">
    <source>
        <dbReference type="ARBA" id="ARBA00012655"/>
    </source>
</evidence>
<organism evidence="13 14">
    <name type="scientific">Cylindrobasidium torrendii FP15055 ss-10</name>
    <dbReference type="NCBI Taxonomy" id="1314674"/>
    <lineage>
        <taxon>Eukaryota</taxon>
        <taxon>Fungi</taxon>
        <taxon>Dikarya</taxon>
        <taxon>Basidiomycota</taxon>
        <taxon>Agaricomycotina</taxon>
        <taxon>Agaricomycetes</taxon>
        <taxon>Agaricomycetidae</taxon>
        <taxon>Agaricales</taxon>
        <taxon>Marasmiineae</taxon>
        <taxon>Physalacriaceae</taxon>
        <taxon>Cylindrobasidium</taxon>
    </lineage>
</organism>
<dbReference type="PANTHER" id="PTHR11557">
    <property type="entry name" value="PORPHOBILINOGEN DEAMINASE"/>
    <property type="match status" value="1"/>
</dbReference>
<dbReference type="Pfam" id="PF01379">
    <property type="entry name" value="Porphobil_deam"/>
    <property type="match status" value="1"/>
</dbReference>
<keyword evidence="6" id="KW-0808">Transferase</keyword>
<dbReference type="SUPFAM" id="SSF53850">
    <property type="entry name" value="Periplasmic binding protein-like II"/>
    <property type="match status" value="1"/>
</dbReference>
<evidence type="ECO:0000256" key="2">
    <source>
        <dbReference type="ARBA" id="ARBA00004735"/>
    </source>
</evidence>
<proteinExistence type="inferred from homology"/>
<dbReference type="Gene3D" id="3.30.160.40">
    <property type="entry name" value="Porphobilinogen deaminase, C-terminal domain"/>
    <property type="match status" value="1"/>
</dbReference>
<dbReference type="Proteomes" id="UP000054007">
    <property type="component" value="Unassembled WGS sequence"/>
</dbReference>
<evidence type="ECO:0000256" key="9">
    <source>
        <dbReference type="ARBA" id="ARBA00030685"/>
    </source>
</evidence>
<dbReference type="NCBIfam" id="TIGR00212">
    <property type="entry name" value="hemC"/>
    <property type="match status" value="1"/>
</dbReference>